<evidence type="ECO:0000256" key="7">
    <source>
        <dbReference type="ARBA" id="ARBA00023065"/>
    </source>
</evidence>
<protein>
    <recommendedName>
        <fullName evidence="9">Anion exchange protein</fullName>
    </recommendedName>
</protein>
<dbReference type="Gene3D" id="3.40.930.10">
    <property type="entry name" value="Mannitol-specific EII, Chain A"/>
    <property type="match status" value="2"/>
</dbReference>
<evidence type="ECO:0000313" key="12">
    <source>
        <dbReference type="Ensembl" id="ENSPCOP00000010325.1"/>
    </source>
</evidence>
<comment type="caution">
    <text evidence="9">Lacks conserved residue(s) required for the propagation of feature annotation.</text>
</comment>
<dbReference type="Pfam" id="PF07565">
    <property type="entry name" value="Band_3_cyto"/>
    <property type="match status" value="2"/>
</dbReference>
<dbReference type="GO" id="GO:0051453">
    <property type="term" value="P:regulation of intracellular pH"/>
    <property type="evidence" value="ECO:0007669"/>
    <property type="project" value="TreeGrafter"/>
</dbReference>
<keyword evidence="7 9" id="KW-0406">Ion transport</keyword>
<dbReference type="Pfam" id="PF00955">
    <property type="entry name" value="HCO3_cotransp"/>
    <property type="match status" value="1"/>
</dbReference>
<evidence type="ECO:0000256" key="1">
    <source>
        <dbReference type="ARBA" id="ARBA00004651"/>
    </source>
</evidence>
<sequence>MSTENVEGKPNNLGERGRAWSYTFLRVVQPVFNHSIFTSAVSPAAERIRFILGEEDDSPAPPQLFTELDELLAVDGQEMEWKETARWIKFEEKVEQGGERWSKPHVATLSLHSLFELRTCMEKGSIMLDREAASLPQLVGSPAMTHRNLTSSSLNDISDKPEKDQLKNKFMKKLPRDAEASNVLVGEVDFLDSPFIAFVRLQQAVMLGALTEVPVPTRFLFILLGPKGKAKSYHEIGRAIATLMSDEVFHDIAYKAKDRHDLIAGIDEFLDEVIVLPPGEWDPAIRIEPPKSLPSSDKRKNMYSGGENVQMNGDTPHDGGHGGGGHGDCEELQRTGRFCGGLIKDIKRKAPFFASDFYDALNIQALSAILFIYLATVTNAITFGGLLGDATENMQGVLESFLGTAVSGAIFCLFAGQPLTILSSTGPVLVFERLLFNFSKDNNFDYLEFRLWIGLWSAFLCLILVATDASFLVQYFTRFTEEGFSSLISFIFIYDAFKKMIKLADHYPINSNFKVGYNTHFSCACVPPDPGEGIVLTVCAGPVFGGRRRLHARKFSNCCHDPQELGLLLCSLRSATEFEVYLKSEVSW</sequence>
<keyword evidence="3 9" id="KW-0813">Transport</keyword>
<dbReference type="InterPro" id="IPR016152">
    <property type="entry name" value="PTrfase/Anion_transptr"/>
</dbReference>
<evidence type="ECO:0000256" key="5">
    <source>
        <dbReference type="ARBA" id="ARBA00022692"/>
    </source>
</evidence>
<reference evidence="12" key="1">
    <citation type="submission" date="2025-08" db="UniProtKB">
        <authorList>
            <consortium name="Ensembl"/>
        </authorList>
    </citation>
    <scope>IDENTIFICATION</scope>
</reference>
<proteinExistence type="inferred from homology"/>
<evidence type="ECO:0000313" key="13">
    <source>
        <dbReference type="Proteomes" id="UP000233160"/>
    </source>
</evidence>
<feature type="transmembrane region" description="Helical" evidence="9">
    <location>
        <begin position="408"/>
        <end position="431"/>
    </location>
</feature>
<evidence type="ECO:0000256" key="9">
    <source>
        <dbReference type="RuleBase" id="RU362035"/>
    </source>
</evidence>
<dbReference type="InterPro" id="IPR013769">
    <property type="entry name" value="Band3_cytoplasmic_dom"/>
</dbReference>
<comment type="similarity">
    <text evidence="2 9">Belongs to the anion exchanger (TC 2.A.31) family.</text>
</comment>
<dbReference type="PRINTS" id="PR01231">
    <property type="entry name" value="HCO3TRNSPORT"/>
</dbReference>
<dbReference type="InterPro" id="IPR011531">
    <property type="entry name" value="HCO3_transpt-like_TM_dom"/>
</dbReference>
<dbReference type="GO" id="GO:0016323">
    <property type="term" value="C:basolateral plasma membrane"/>
    <property type="evidence" value="ECO:0007669"/>
    <property type="project" value="TreeGrafter"/>
</dbReference>
<accession>A0A2K6F8N0</accession>
<gene>
    <name evidence="12" type="primary">SLC4A4</name>
</gene>
<keyword evidence="6 9" id="KW-1133">Transmembrane helix</keyword>
<dbReference type="Proteomes" id="UP000233160">
    <property type="component" value="Unassembled WGS sequence"/>
</dbReference>
<dbReference type="Gene3D" id="1.10.287.570">
    <property type="entry name" value="Helical hairpin bin"/>
    <property type="match status" value="1"/>
</dbReference>
<keyword evidence="13" id="KW-1185">Reference proteome</keyword>
<dbReference type="GeneTree" id="ENSGT00940000156290"/>
<reference evidence="12" key="2">
    <citation type="submission" date="2025-09" db="UniProtKB">
        <authorList>
            <consortium name="Ensembl"/>
        </authorList>
    </citation>
    <scope>IDENTIFICATION</scope>
</reference>
<dbReference type="NCBIfam" id="TIGR00834">
    <property type="entry name" value="ae"/>
    <property type="match status" value="1"/>
</dbReference>
<dbReference type="AlphaFoldDB" id="A0A2K6F8N0"/>
<feature type="transmembrane region" description="Helical" evidence="9">
    <location>
        <begin position="451"/>
        <end position="473"/>
    </location>
</feature>
<evidence type="ECO:0000259" key="11">
    <source>
        <dbReference type="Pfam" id="PF07565"/>
    </source>
</evidence>
<feature type="domain" description="Band 3 cytoplasmic" evidence="11">
    <location>
        <begin position="144"/>
        <end position="283"/>
    </location>
</feature>
<feature type="domain" description="Band 3 cytoplasmic" evidence="11">
    <location>
        <begin position="63"/>
        <end position="138"/>
    </location>
</feature>
<evidence type="ECO:0000259" key="10">
    <source>
        <dbReference type="Pfam" id="PF00955"/>
    </source>
</evidence>
<dbReference type="InterPro" id="IPR003020">
    <property type="entry name" value="HCO3_transpt_euk"/>
</dbReference>
<dbReference type="SUPFAM" id="SSF55804">
    <property type="entry name" value="Phoshotransferase/anion transport protein"/>
    <property type="match status" value="1"/>
</dbReference>
<evidence type="ECO:0000256" key="4">
    <source>
        <dbReference type="ARBA" id="ARBA00022475"/>
    </source>
</evidence>
<dbReference type="GO" id="GO:0008509">
    <property type="term" value="F:monoatomic anion transmembrane transporter activity"/>
    <property type="evidence" value="ECO:0007669"/>
    <property type="project" value="InterPro"/>
</dbReference>
<keyword evidence="8 9" id="KW-0472">Membrane</keyword>
<dbReference type="GO" id="GO:0008510">
    <property type="term" value="F:sodium:bicarbonate symporter activity"/>
    <property type="evidence" value="ECO:0007669"/>
    <property type="project" value="TreeGrafter"/>
</dbReference>
<dbReference type="FunFam" id="3.40.930.10:FF:000024">
    <property type="entry name" value="Anion exchange protein"/>
    <property type="match status" value="1"/>
</dbReference>
<evidence type="ECO:0000256" key="6">
    <source>
        <dbReference type="ARBA" id="ARBA00022989"/>
    </source>
</evidence>
<dbReference type="FunFam" id="1.10.287.570:FF:000001">
    <property type="entry name" value="Anion exchange protein"/>
    <property type="match status" value="1"/>
</dbReference>
<dbReference type="PANTHER" id="PTHR11453">
    <property type="entry name" value="ANION EXCHANGE PROTEIN"/>
    <property type="match status" value="1"/>
</dbReference>
<dbReference type="GO" id="GO:0005452">
    <property type="term" value="F:solute:inorganic anion antiporter activity"/>
    <property type="evidence" value="ECO:0007669"/>
    <property type="project" value="InterPro"/>
</dbReference>
<keyword evidence="5 9" id="KW-0812">Transmembrane</keyword>
<comment type="subcellular location">
    <subcellularLocation>
        <location evidence="1">Cell membrane</location>
        <topology evidence="1">Multi-pass membrane protein</topology>
    </subcellularLocation>
    <subcellularLocation>
        <location evidence="9">Membrane</location>
        <topology evidence="9">Multi-pass membrane protein</topology>
    </subcellularLocation>
</comment>
<organism evidence="12 13">
    <name type="scientific">Propithecus coquereli</name>
    <name type="common">Coquerel's sifaka</name>
    <name type="synonym">Propithecus verreauxi coquereli</name>
    <dbReference type="NCBI Taxonomy" id="379532"/>
    <lineage>
        <taxon>Eukaryota</taxon>
        <taxon>Metazoa</taxon>
        <taxon>Chordata</taxon>
        <taxon>Craniata</taxon>
        <taxon>Vertebrata</taxon>
        <taxon>Euteleostomi</taxon>
        <taxon>Mammalia</taxon>
        <taxon>Eutheria</taxon>
        <taxon>Euarchontoglires</taxon>
        <taxon>Primates</taxon>
        <taxon>Strepsirrhini</taxon>
        <taxon>Lemuriformes</taxon>
        <taxon>Indriidae</taxon>
        <taxon>Propithecus</taxon>
    </lineage>
</organism>
<feature type="domain" description="Bicarbonate transporter-like transmembrane" evidence="10">
    <location>
        <begin position="337"/>
        <end position="518"/>
    </location>
</feature>
<evidence type="ECO:0000256" key="8">
    <source>
        <dbReference type="ARBA" id="ARBA00023136"/>
    </source>
</evidence>
<keyword evidence="4" id="KW-1003">Cell membrane</keyword>
<dbReference type="PANTHER" id="PTHR11453:SF10">
    <property type="entry name" value="ELECTROGENIC SODIUM BICARBONATE COTRANSPORTER 1"/>
    <property type="match status" value="1"/>
</dbReference>
<evidence type="ECO:0000256" key="3">
    <source>
        <dbReference type="ARBA" id="ARBA00022448"/>
    </source>
</evidence>
<name>A0A2K6F8N0_PROCO</name>
<evidence type="ECO:0000256" key="2">
    <source>
        <dbReference type="ARBA" id="ARBA00010993"/>
    </source>
</evidence>
<feature type="transmembrane region" description="Helical" evidence="9">
    <location>
        <begin position="365"/>
        <end position="388"/>
    </location>
</feature>
<dbReference type="Ensembl" id="ENSPCOT00000020903.1">
    <property type="protein sequence ID" value="ENSPCOP00000010325.1"/>
    <property type="gene ID" value="ENSPCOG00000016624.1"/>
</dbReference>